<name>A0A0A8X8F3_MESS1</name>
<reference evidence="2 3" key="1">
    <citation type="submission" date="2013-06" db="EMBL/GenBank/DDBJ databases">
        <title>Whole genome shotgun sequence of Bacillus selenatarsenatis SF-1.</title>
        <authorList>
            <person name="Kuroda M."/>
            <person name="Sei K."/>
            <person name="Yamashita M."/>
            <person name="Ike M."/>
        </authorList>
    </citation>
    <scope>NUCLEOTIDE SEQUENCE [LARGE SCALE GENOMIC DNA]</scope>
    <source>
        <strain evidence="2 3">SF-1</strain>
    </source>
</reference>
<dbReference type="GO" id="GO:0004803">
    <property type="term" value="F:transposase activity"/>
    <property type="evidence" value="ECO:0007669"/>
    <property type="project" value="InterPro"/>
</dbReference>
<dbReference type="Proteomes" id="UP000031014">
    <property type="component" value="Unassembled WGS sequence"/>
</dbReference>
<dbReference type="InterPro" id="IPR036515">
    <property type="entry name" value="Transposase_17_sf"/>
</dbReference>
<dbReference type="Gene3D" id="3.30.70.1290">
    <property type="entry name" value="Transposase IS200-like"/>
    <property type="match status" value="1"/>
</dbReference>
<dbReference type="Pfam" id="PF01797">
    <property type="entry name" value="Y1_Tnp"/>
    <property type="match status" value="1"/>
</dbReference>
<dbReference type="SMART" id="SM01321">
    <property type="entry name" value="Y1_Tnp"/>
    <property type="match status" value="1"/>
</dbReference>
<evidence type="ECO:0000313" key="3">
    <source>
        <dbReference type="Proteomes" id="UP000031014"/>
    </source>
</evidence>
<evidence type="ECO:0000313" key="2">
    <source>
        <dbReference type="EMBL" id="GAM16245.1"/>
    </source>
</evidence>
<sequence>MPREARRKSASEVYHVMLRGANRQEIFHDDEDNMKFLDILKKYKRISKFALYAWCLMSNHVHLLLKEGEEGLDTTMKRIGVSYASFYNWKYRTTGHLFQDRFKSENVETDQYFLTVVRYIHQNPVKAGISPRVEEWKWSSCAGYYDQVYYPGGMLDRNKVFKMFGEGRSIAKDQFKEFNERTNNDECLEDIYKKRKLTDEQAREEIKRLLGEVEIAQVKSLPGWQRDHQLIKIKTIEGLTLRQAARILGVSVSLVYRAGI</sequence>
<dbReference type="GO" id="GO:0006313">
    <property type="term" value="P:DNA transposition"/>
    <property type="evidence" value="ECO:0007669"/>
    <property type="project" value="InterPro"/>
</dbReference>
<keyword evidence="3" id="KW-1185">Reference proteome</keyword>
<protein>
    <submittedName>
        <fullName evidence="2">Transposase and inactivated derivatives</fullName>
    </submittedName>
</protein>
<dbReference type="OrthoDB" id="9788881at2"/>
<dbReference type="STRING" id="1321606.SAMD00020551_4433"/>
<organism evidence="2 3">
    <name type="scientific">Mesobacillus selenatarsenatis (strain DSM 18680 / JCM 14380 / FERM P-15431 / SF-1)</name>
    <dbReference type="NCBI Taxonomy" id="1321606"/>
    <lineage>
        <taxon>Bacteria</taxon>
        <taxon>Bacillati</taxon>
        <taxon>Bacillota</taxon>
        <taxon>Bacilli</taxon>
        <taxon>Bacillales</taxon>
        <taxon>Bacillaceae</taxon>
        <taxon>Mesobacillus</taxon>
    </lineage>
</organism>
<dbReference type="GO" id="GO:0003677">
    <property type="term" value="F:DNA binding"/>
    <property type="evidence" value="ECO:0007669"/>
    <property type="project" value="InterPro"/>
</dbReference>
<dbReference type="PANTHER" id="PTHR34322:SF2">
    <property type="entry name" value="TRANSPOSASE IS200-LIKE DOMAIN-CONTAINING PROTEIN"/>
    <property type="match status" value="1"/>
</dbReference>
<dbReference type="AlphaFoldDB" id="A0A0A8X8F3"/>
<dbReference type="EMBL" id="BASE01000113">
    <property type="protein sequence ID" value="GAM16245.1"/>
    <property type="molecule type" value="Genomic_DNA"/>
</dbReference>
<evidence type="ECO:0000259" key="1">
    <source>
        <dbReference type="SMART" id="SM01321"/>
    </source>
</evidence>
<gene>
    <name evidence="2" type="ORF">SAMD00020551_4433</name>
</gene>
<comment type="caution">
    <text evidence="2">The sequence shown here is derived from an EMBL/GenBank/DDBJ whole genome shotgun (WGS) entry which is preliminary data.</text>
</comment>
<feature type="domain" description="Transposase IS200-like" evidence="1">
    <location>
        <begin position="9"/>
        <end position="123"/>
    </location>
</feature>
<accession>A0A0A8X8F3</accession>
<proteinExistence type="predicted"/>
<dbReference type="InterPro" id="IPR002686">
    <property type="entry name" value="Transposase_17"/>
</dbReference>
<dbReference type="SUPFAM" id="SSF143422">
    <property type="entry name" value="Transposase IS200-like"/>
    <property type="match status" value="1"/>
</dbReference>
<dbReference type="RefSeq" id="WP_041967847.1">
    <property type="nucleotide sequence ID" value="NZ_BASE01000113.1"/>
</dbReference>
<dbReference type="PANTHER" id="PTHR34322">
    <property type="entry name" value="TRANSPOSASE, Y1_TNP DOMAIN-CONTAINING"/>
    <property type="match status" value="1"/>
</dbReference>